<name>A0A2R6XBN2_MARPO</name>
<organism evidence="3 4">
    <name type="scientific">Marchantia polymorpha</name>
    <name type="common">Common liverwort</name>
    <name type="synonym">Marchantia aquatica</name>
    <dbReference type="NCBI Taxonomy" id="3197"/>
    <lineage>
        <taxon>Eukaryota</taxon>
        <taxon>Viridiplantae</taxon>
        <taxon>Streptophyta</taxon>
        <taxon>Embryophyta</taxon>
        <taxon>Marchantiophyta</taxon>
        <taxon>Marchantiopsida</taxon>
        <taxon>Marchantiidae</taxon>
        <taxon>Marchantiales</taxon>
        <taxon>Marchantiaceae</taxon>
        <taxon>Marchantia</taxon>
    </lineage>
</organism>
<feature type="domain" description="F-box" evidence="2">
    <location>
        <begin position="129"/>
        <end position="175"/>
    </location>
</feature>
<dbReference type="InterPro" id="IPR044260">
    <property type="entry name" value="SKIP8-like"/>
</dbReference>
<reference evidence="4" key="1">
    <citation type="journal article" date="2017" name="Cell">
        <title>Insights into land plant evolution garnered from the Marchantia polymorpha genome.</title>
        <authorList>
            <person name="Bowman J.L."/>
            <person name="Kohchi T."/>
            <person name="Yamato K.T."/>
            <person name="Jenkins J."/>
            <person name="Shu S."/>
            <person name="Ishizaki K."/>
            <person name="Yamaoka S."/>
            <person name="Nishihama R."/>
            <person name="Nakamura Y."/>
            <person name="Berger F."/>
            <person name="Adam C."/>
            <person name="Aki S.S."/>
            <person name="Althoff F."/>
            <person name="Araki T."/>
            <person name="Arteaga-Vazquez M.A."/>
            <person name="Balasubrmanian S."/>
            <person name="Barry K."/>
            <person name="Bauer D."/>
            <person name="Boehm C.R."/>
            <person name="Briginshaw L."/>
            <person name="Caballero-Perez J."/>
            <person name="Catarino B."/>
            <person name="Chen F."/>
            <person name="Chiyoda S."/>
            <person name="Chovatia M."/>
            <person name="Davies K.M."/>
            <person name="Delmans M."/>
            <person name="Demura T."/>
            <person name="Dierschke T."/>
            <person name="Dolan L."/>
            <person name="Dorantes-Acosta A.E."/>
            <person name="Eklund D.M."/>
            <person name="Florent S.N."/>
            <person name="Flores-Sandoval E."/>
            <person name="Fujiyama A."/>
            <person name="Fukuzawa H."/>
            <person name="Galik B."/>
            <person name="Grimanelli D."/>
            <person name="Grimwood J."/>
            <person name="Grossniklaus U."/>
            <person name="Hamada T."/>
            <person name="Haseloff J."/>
            <person name="Hetherington A.J."/>
            <person name="Higo A."/>
            <person name="Hirakawa Y."/>
            <person name="Hundley H.N."/>
            <person name="Ikeda Y."/>
            <person name="Inoue K."/>
            <person name="Inoue S.I."/>
            <person name="Ishida S."/>
            <person name="Jia Q."/>
            <person name="Kakita M."/>
            <person name="Kanazawa T."/>
            <person name="Kawai Y."/>
            <person name="Kawashima T."/>
            <person name="Kennedy M."/>
            <person name="Kinose K."/>
            <person name="Kinoshita T."/>
            <person name="Kohara Y."/>
            <person name="Koide E."/>
            <person name="Komatsu K."/>
            <person name="Kopischke S."/>
            <person name="Kubo M."/>
            <person name="Kyozuka J."/>
            <person name="Lagercrantz U."/>
            <person name="Lin S.S."/>
            <person name="Lindquist E."/>
            <person name="Lipzen A.M."/>
            <person name="Lu C.W."/>
            <person name="De Luna E."/>
            <person name="Martienssen R.A."/>
            <person name="Minamino N."/>
            <person name="Mizutani M."/>
            <person name="Mizutani M."/>
            <person name="Mochizuki N."/>
            <person name="Monte I."/>
            <person name="Mosher R."/>
            <person name="Nagasaki H."/>
            <person name="Nakagami H."/>
            <person name="Naramoto S."/>
            <person name="Nishitani K."/>
            <person name="Ohtani M."/>
            <person name="Okamoto T."/>
            <person name="Okumura M."/>
            <person name="Phillips J."/>
            <person name="Pollak B."/>
            <person name="Reinders A."/>
            <person name="Rovekamp M."/>
            <person name="Sano R."/>
            <person name="Sawa S."/>
            <person name="Schmid M.W."/>
            <person name="Shirakawa M."/>
            <person name="Solano R."/>
            <person name="Spunde A."/>
            <person name="Suetsugu N."/>
            <person name="Sugano S."/>
            <person name="Sugiyama A."/>
            <person name="Sun R."/>
            <person name="Suzuki Y."/>
            <person name="Takenaka M."/>
            <person name="Takezawa D."/>
            <person name="Tomogane H."/>
            <person name="Tsuzuki M."/>
            <person name="Ueda T."/>
            <person name="Umeda M."/>
            <person name="Ward J.M."/>
            <person name="Watanabe Y."/>
            <person name="Yazaki K."/>
            <person name="Yokoyama R."/>
            <person name="Yoshitake Y."/>
            <person name="Yotsui I."/>
            <person name="Zachgo S."/>
            <person name="Schmutz J."/>
        </authorList>
    </citation>
    <scope>NUCLEOTIDE SEQUENCE [LARGE SCALE GENOMIC DNA]</scope>
    <source>
        <strain evidence="4">Tak-1</strain>
    </source>
</reference>
<dbReference type="Gene3D" id="1.20.1280.50">
    <property type="match status" value="1"/>
</dbReference>
<dbReference type="CDD" id="cd22117">
    <property type="entry name" value="F-box_FBXL4"/>
    <property type="match status" value="1"/>
</dbReference>
<keyword evidence="1" id="KW-1133">Transmembrane helix</keyword>
<keyword evidence="4" id="KW-1185">Reference proteome</keyword>
<dbReference type="InterPro" id="IPR036047">
    <property type="entry name" value="F-box-like_dom_sf"/>
</dbReference>
<dbReference type="Proteomes" id="UP000244005">
    <property type="component" value="Unassembled WGS sequence"/>
</dbReference>
<evidence type="ECO:0000259" key="2">
    <source>
        <dbReference type="PROSITE" id="PS50181"/>
    </source>
</evidence>
<dbReference type="AlphaFoldDB" id="A0A2R6XBN2"/>
<dbReference type="OrthoDB" id="1901658at2759"/>
<dbReference type="InterPro" id="IPR037401">
    <property type="entry name" value="SnoaL-like"/>
</dbReference>
<protein>
    <recommendedName>
        <fullName evidence="2">F-box domain-containing protein</fullName>
    </recommendedName>
</protein>
<keyword evidence="1" id="KW-0472">Membrane</keyword>
<dbReference type="PANTHER" id="PTHR47124:SF1">
    <property type="entry name" value="F-BOX PROTEIN SKIP8"/>
    <property type="match status" value="1"/>
</dbReference>
<dbReference type="PROSITE" id="PS50181">
    <property type="entry name" value="FBOX"/>
    <property type="match status" value="1"/>
</dbReference>
<proteinExistence type="predicted"/>
<evidence type="ECO:0000313" key="3">
    <source>
        <dbReference type="EMBL" id="PTQ43524.1"/>
    </source>
</evidence>
<gene>
    <name evidence="3" type="ORF">MARPO_0024s0042</name>
</gene>
<dbReference type="InterPro" id="IPR001810">
    <property type="entry name" value="F-box_dom"/>
</dbReference>
<evidence type="ECO:0000256" key="1">
    <source>
        <dbReference type="SAM" id="Phobius"/>
    </source>
</evidence>
<feature type="transmembrane region" description="Helical" evidence="1">
    <location>
        <begin position="20"/>
        <end position="42"/>
    </location>
</feature>
<sequence>MWNYMGKRSIDCLGQCPGQFFCAGCFTFWCWSNTVICCLGAPTTTDPNNVVLPHLPQEFALSYMFTILVTILCGAGVLWFGSLLRGSVSCRHSGSKWILEGAAKSASSISNSAVLVMNGVGSEHMEKHSSMVEELVPEITHHALSYLDYKSLCRVSMTNSAMRRVANDDSAWRALYHKDFTVEQDSVIPRNGWKSHYAVTKAVSEINRNFYKKFKAKSLRGMSRLWLKADYVKCIHPGGELLSGYDVIMENWRVVFNWSQRYDFQLKDVRVRVVGDMAWVTAKEFVNASRQPLLATNCYELHDGQWFIVHHHSSPQMEGGGADFQLFV</sequence>
<dbReference type="Pfam" id="PF12937">
    <property type="entry name" value="F-box-like"/>
    <property type="match status" value="1"/>
</dbReference>
<dbReference type="SUPFAM" id="SSF54427">
    <property type="entry name" value="NTF2-like"/>
    <property type="match status" value="1"/>
</dbReference>
<dbReference type="EMBL" id="KZ772696">
    <property type="protein sequence ID" value="PTQ43524.1"/>
    <property type="molecule type" value="Genomic_DNA"/>
</dbReference>
<dbReference type="Gene3D" id="3.10.450.50">
    <property type="match status" value="1"/>
</dbReference>
<dbReference type="Gramene" id="Mp3g22640.1">
    <property type="protein sequence ID" value="Mp3g22640.1.cds"/>
    <property type="gene ID" value="Mp3g22640"/>
</dbReference>
<dbReference type="InterPro" id="IPR032710">
    <property type="entry name" value="NTF2-like_dom_sf"/>
</dbReference>
<feature type="transmembrane region" description="Helical" evidence="1">
    <location>
        <begin position="62"/>
        <end position="84"/>
    </location>
</feature>
<keyword evidence="1" id="KW-0812">Transmembrane</keyword>
<accession>A0A2R6XBN2</accession>
<dbReference type="PANTHER" id="PTHR47124">
    <property type="entry name" value="F-BOX PROTEIN SKIP8"/>
    <property type="match status" value="1"/>
</dbReference>
<evidence type="ECO:0000313" key="4">
    <source>
        <dbReference type="Proteomes" id="UP000244005"/>
    </source>
</evidence>
<dbReference type="SUPFAM" id="SSF81383">
    <property type="entry name" value="F-box domain"/>
    <property type="match status" value="1"/>
</dbReference>
<dbReference type="Pfam" id="PF13474">
    <property type="entry name" value="SnoaL_3"/>
    <property type="match status" value="1"/>
</dbReference>